<name>A0A7Y9KF05_9ACTN</name>
<dbReference type="EMBL" id="JACCBT010000001">
    <property type="protein sequence ID" value="NYE13164.1"/>
    <property type="molecule type" value="Genomic_DNA"/>
</dbReference>
<proteinExistence type="predicted"/>
<keyword evidence="2" id="KW-1185">Reference proteome</keyword>
<protein>
    <submittedName>
        <fullName evidence="1">UDP-N-acetyl-D-mannosaminuronate dehydrogenase</fullName>
    </submittedName>
</protein>
<evidence type="ECO:0000313" key="1">
    <source>
        <dbReference type="EMBL" id="NYE13164.1"/>
    </source>
</evidence>
<evidence type="ECO:0000313" key="2">
    <source>
        <dbReference type="Proteomes" id="UP000591272"/>
    </source>
</evidence>
<accession>A0A7Y9KF05</accession>
<dbReference type="AlphaFoldDB" id="A0A7Y9KF05"/>
<dbReference type="Gene3D" id="3.50.50.60">
    <property type="entry name" value="FAD/NAD(P)-binding domain"/>
    <property type="match status" value="1"/>
</dbReference>
<reference evidence="1 2" key="1">
    <citation type="submission" date="2020-07" db="EMBL/GenBank/DDBJ databases">
        <title>Sequencing the genomes of 1000 actinobacteria strains.</title>
        <authorList>
            <person name="Klenk H.-P."/>
        </authorList>
    </citation>
    <scope>NUCLEOTIDE SEQUENCE [LARGE SCALE GENOMIC DNA]</scope>
    <source>
        <strain evidence="1 2">DSM 43461</strain>
    </source>
</reference>
<dbReference type="RefSeq" id="WP_229810756.1">
    <property type="nucleotide sequence ID" value="NZ_BMRD01000034.1"/>
</dbReference>
<gene>
    <name evidence="1" type="ORF">BJ999_003460</name>
</gene>
<comment type="caution">
    <text evidence="1">The sequence shown here is derived from an EMBL/GenBank/DDBJ whole genome shotgun (WGS) entry which is preliminary data.</text>
</comment>
<dbReference type="Proteomes" id="UP000591272">
    <property type="component" value="Unassembled WGS sequence"/>
</dbReference>
<organism evidence="1 2">
    <name type="scientific">Actinomadura citrea</name>
    <dbReference type="NCBI Taxonomy" id="46158"/>
    <lineage>
        <taxon>Bacteria</taxon>
        <taxon>Bacillati</taxon>
        <taxon>Actinomycetota</taxon>
        <taxon>Actinomycetes</taxon>
        <taxon>Streptosporangiales</taxon>
        <taxon>Thermomonosporaceae</taxon>
        <taxon>Actinomadura</taxon>
    </lineage>
</organism>
<sequence>MPMHRGGISTTHPGLGYVGLEWQRSFASATLRGVGADARHVPSRLSP</sequence>
<dbReference type="InterPro" id="IPR036188">
    <property type="entry name" value="FAD/NAD-bd_sf"/>
</dbReference>